<proteinExistence type="predicted"/>
<accession>A0A382WJH3</accession>
<dbReference type="EMBL" id="UINC01160382">
    <property type="protein sequence ID" value="SVD58997.1"/>
    <property type="molecule type" value="Genomic_DNA"/>
</dbReference>
<organism evidence="2">
    <name type="scientific">marine metagenome</name>
    <dbReference type="NCBI Taxonomy" id="408172"/>
    <lineage>
        <taxon>unclassified sequences</taxon>
        <taxon>metagenomes</taxon>
        <taxon>ecological metagenomes</taxon>
    </lineage>
</organism>
<name>A0A382WJH3_9ZZZZ</name>
<gene>
    <name evidence="2" type="ORF">METZ01_LOCUS411851</name>
</gene>
<evidence type="ECO:0000313" key="2">
    <source>
        <dbReference type="EMBL" id="SVD58997.1"/>
    </source>
</evidence>
<reference evidence="2" key="1">
    <citation type="submission" date="2018-05" db="EMBL/GenBank/DDBJ databases">
        <authorList>
            <person name="Lanie J.A."/>
            <person name="Ng W.-L."/>
            <person name="Kazmierczak K.M."/>
            <person name="Andrzejewski T.M."/>
            <person name="Davidsen T.M."/>
            <person name="Wayne K.J."/>
            <person name="Tettelin H."/>
            <person name="Glass J.I."/>
            <person name="Rusch D."/>
            <person name="Podicherti R."/>
            <person name="Tsui H.-C.T."/>
            <person name="Winkler M.E."/>
        </authorList>
    </citation>
    <scope>NUCLEOTIDE SEQUENCE</scope>
</reference>
<evidence type="ECO:0000256" key="1">
    <source>
        <dbReference type="SAM" id="MobiDB-lite"/>
    </source>
</evidence>
<dbReference type="AlphaFoldDB" id="A0A382WJH3"/>
<feature type="non-terminal residue" evidence="2">
    <location>
        <position position="33"/>
    </location>
</feature>
<feature type="region of interest" description="Disordered" evidence="1">
    <location>
        <begin position="1"/>
        <end position="21"/>
    </location>
</feature>
<protein>
    <submittedName>
        <fullName evidence="2">Uncharacterized protein</fullName>
    </submittedName>
</protein>
<sequence length="33" mass="3388">MVGNKAAGPEPIQRPFGSKAPHGCSAILILQKA</sequence>